<dbReference type="PANTHER" id="PTHR30055">
    <property type="entry name" value="HTH-TYPE TRANSCRIPTIONAL REGULATOR RUTR"/>
    <property type="match status" value="1"/>
</dbReference>
<name>A0ABS9Y8R6_9ACTN</name>
<evidence type="ECO:0000259" key="5">
    <source>
        <dbReference type="PROSITE" id="PS50977"/>
    </source>
</evidence>
<evidence type="ECO:0000256" key="3">
    <source>
        <dbReference type="ARBA" id="ARBA00023163"/>
    </source>
</evidence>
<sequence>MTERRRQQDRTRATRQVLISTARRLFAQRGFAAVPAEEIVAEAGLTRGALRHHFGDKRELFRAVFEEQERDITDRVAAALADADGSWSAATKGLSAFLDACEDPEVIRIALTDAPAVLGWAEWRAIEARHGLGLVIAGLDQAMAEGILVRQPADVVGHLLLSAAIEAALLIAQAPDPRAARVEAEQALLALLGGLRTPSE</sequence>
<keyword evidence="3" id="KW-0804">Transcription</keyword>
<evidence type="ECO:0000256" key="4">
    <source>
        <dbReference type="PROSITE-ProRule" id="PRU00335"/>
    </source>
</evidence>
<feature type="DNA-binding region" description="H-T-H motif" evidence="4">
    <location>
        <begin position="35"/>
        <end position="54"/>
    </location>
</feature>
<accession>A0ABS9Y8R6</accession>
<dbReference type="Pfam" id="PF00440">
    <property type="entry name" value="TetR_N"/>
    <property type="match status" value="1"/>
</dbReference>
<evidence type="ECO:0000313" key="6">
    <source>
        <dbReference type="EMBL" id="MCI3273630.1"/>
    </source>
</evidence>
<dbReference type="EMBL" id="JALDAY010000006">
    <property type="protein sequence ID" value="MCI3273630.1"/>
    <property type="molecule type" value="Genomic_DNA"/>
</dbReference>
<reference evidence="6" key="1">
    <citation type="submission" date="2022-03" db="EMBL/GenBank/DDBJ databases">
        <title>Streptomyces 7R015 and 7R016 isolated from Barleria lupulina in Thailand.</title>
        <authorList>
            <person name="Kanchanasin P."/>
            <person name="Phongsopitanun W."/>
            <person name="Tanasupawat S."/>
        </authorList>
    </citation>
    <scope>NUCLEOTIDE SEQUENCE</scope>
    <source>
        <strain evidence="6">7R015</strain>
    </source>
</reference>
<dbReference type="Gene3D" id="1.10.357.10">
    <property type="entry name" value="Tetracycline Repressor, domain 2"/>
    <property type="match status" value="1"/>
</dbReference>
<keyword evidence="7" id="KW-1185">Reference proteome</keyword>
<evidence type="ECO:0000256" key="2">
    <source>
        <dbReference type="ARBA" id="ARBA00023125"/>
    </source>
</evidence>
<dbReference type="PROSITE" id="PS50977">
    <property type="entry name" value="HTH_TETR_2"/>
    <property type="match status" value="1"/>
</dbReference>
<organism evidence="6 7">
    <name type="scientific">Streptomyces cylindrosporus</name>
    <dbReference type="NCBI Taxonomy" id="2927583"/>
    <lineage>
        <taxon>Bacteria</taxon>
        <taxon>Bacillati</taxon>
        <taxon>Actinomycetota</taxon>
        <taxon>Actinomycetes</taxon>
        <taxon>Kitasatosporales</taxon>
        <taxon>Streptomycetaceae</taxon>
        <taxon>Streptomyces</taxon>
    </lineage>
</organism>
<dbReference type="Proteomes" id="UP001165269">
    <property type="component" value="Unassembled WGS sequence"/>
</dbReference>
<dbReference type="InterPro" id="IPR001647">
    <property type="entry name" value="HTH_TetR"/>
</dbReference>
<dbReference type="PRINTS" id="PR00455">
    <property type="entry name" value="HTHTETR"/>
</dbReference>
<dbReference type="SUPFAM" id="SSF46689">
    <property type="entry name" value="Homeodomain-like"/>
    <property type="match status" value="1"/>
</dbReference>
<dbReference type="Pfam" id="PF21351">
    <property type="entry name" value="TetR_C_41"/>
    <property type="match status" value="1"/>
</dbReference>
<evidence type="ECO:0000313" key="7">
    <source>
        <dbReference type="Proteomes" id="UP001165269"/>
    </source>
</evidence>
<dbReference type="PANTHER" id="PTHR30055:SF234">
    <property type="entry name" value="HTH-TYPE TRANSCRIPTIONAL REGULATOR BETI"/>
    <property type="match status" value="1"/>
</dbReference>
<dbReference type="RefSeq" id="WP_242766878.1">
    <property type="nucleotide sequence ID" value="NZ_JALDAY010000006.1"/>
</dbReference>
<keyword evidence="2 4" id="KW-0238">DNA-binding</keyword>
<comment type="caution">
    <text evidence="6">The sequence shown here is derived from an EMBL/GenBank/DDBJ whole genome shotgun (WGS) entry which is preliminary data.</text>
</comment>
<dbReference type="InterPro" id="IPR009057">
    <property type="entry name" value="Homeodomain-like_sf"/>
</dbReference>
<proteinExistence type="predicted"/>
<feature type="domain" description="HTH tetR-type" evidence="5">
    <location>
        <begin position="12"/>
        <end position="72"/>
    </location>
</feature>
<keyword evidence="1" id="KW-0805">Transcription regulation</keyword>
<evidence type="ECO:0000256" key="1">
    <source>
        <dbReference type="ARBA" id="ARBA00023015"/>
    </source>
</evidence>
<gene>
    <name evidence="6" type="ORF">MQP27_21300</name>
</gene>
<protein>
    <submittedName>
        <fullName evidence="6">TetR family transcriptional regulator</fullName>
    </submittedName>
</protein>
<dbReference type="InterPro" id="IPR049484">
    <property type="entry name" value="Rv0078-like_C"/>
</dbReference>
<dbReference type="InterPro" id="IPR050109">
    <property type="entry name" value="HTH-type_TetR-like_transc_reg"/>
</dbReference>